<dbReference type="AlphaFoldDB" id="A0A0L9U6J5"/>
<proteinExistence type="predicted"/>
<accession>A0A0L9U6J5</accession>
<dbReference type="Gramene" id="KOM38292">
    <property type="protein sequence ID" value="KOM38292"/>
    <property type="gene ID" value="LR48_Vigan03g167400"/>
</dbReference>
<name>A0A0L9U6J5_PHAAN</name>
<reference evidence="3" key="1">
    <citation type="journal article" date="2015" name="Proc. Natl. Acad. Sci. U.S.A.">
        <title>Genome sequencing of adzuki bean (Vigna angularis) provides insight into high starch and low fat accumulation and domestication.</title>
        <authorList>
            <person name="Yang K."/>
            <person name="Tian Z."/>
            <person name="Chen C."/>
            <person name="Luo L."/>
            <person name="Zhao B."/>
            <person name="Wang Z."/>
            <person name="Yu L."/>
            <person name="Li Y."/>
            <person name="Sun Y."/>
            <person name="Li W."/>
            <person name="Chen Y."/>
            <person name="Li Y."/>
            <person name="Zhang Y."/>
            <person name="Ai D."/>
            <person name="Zhao J."/>
            <person name="Shang C."/>
            <person name="Ma Y."/>
            <person name="Wu B."/>
            <person name="Wang M."/>
            <person name="Gao L."/>
            <person name="Sun D."/>
            <person name="Zhang P."/>
            <person name="Guo F."/>
            <person name="Wang W."/>
            <person name="Li Y."/>
            <person name="Wang J."/>
            <person name="Varshney R.K."/>
            <person name="Wang J."/>
            <person name="Ling H.Q."/>
            <person name="Wan P."/>
        </authorList>
    </citation>
    <scope>NUCLEOTIDE SEQUENCE</scope>
    <source>
        <strain evidence="3">cv. Jingnong 6</strain>
    </source>
</reference>
<evidence type="ECO:0000313" key="3">
    <source>
        <dbReference type="Proteomes" id="UP000053144"/>
    </source>
</evidence>
<organism evidence="2 3">
    <name type="scientific">Phaseolus angularis</name>
    <name type="common">Azuki bean</name>
    <name type="synonym">Vigna angularis</name>
    <dbReference type="NCBI Taxonomy" id="3914"/>
    <lineage>
        <taxon>Eukaryota</taxon>
        <taxon>Viridiplantae</taxon>
        <taxon>Streptophyta</taxon>
        <taxon>Embryophyta</taxon>
        <taxon>Tracheophyta</taxon>
        <taxon>Spermatophyta</taxon>
        <taxon>Magnoliopsida</taxon>
        <taxon>eudicotyledons</taxon>
        <taxon>Gunneridae</taxon>
        <taxon>Pentapetalae</taxon>
        <taxon>rosids</taxon>
        <taxon>fabids</taxon>
        <taxon>Fabales</taxon>
        <taxon>Fabaceae</taxon>
        <taxon>Papilionoideae</taxon>
        <taxon>50 kb inversion clade</taxon>
        <taxon>NPAAA clade</taxon>
        <taxon>indigoferoid/millettioid clade</taxon>
        <taxon>Phaseoleae</taxon>
        <taxon>Vigna</taxon>
    </lineage>
</organism>
<dbReference type="Proteomes" id="UP000053144">
    <property type="component" value="Chromosome 3"/>
</dbReference>
<sequence>MLALTIVEVLETTERLTSCEVSMNETLLLEDMTTLVKLQGITSNLAGIRSLVITSSIIANAIDYSQFFDCFTDDWDEEYAFNWKLEKVLYAGRGERLLLATPKENPRKQPLTLIESSSERKKLKSKRVDKPTKTSSSEESSDSDGETINESSKMSSKLKELKGC</sequence>
<protein>
    <submittedName>
        <fullName evidence="2">Uncharacterized protein</fullName>
    </submittedName>
</protein>
<evidence type="ECO:0000313" key="2">
    <source>
        <dbReference type="EMBL" id="KOM38292.1"/>
    </source>
</evidence>
<feature type="region of interest" description="Disordered" evidence="1">
    <location>
        <begin position="101"/>
        <end position="164"/>
    </location>
</feature>
<evidence type="ECO:0000256" key="1">
    <source>
        <dbReference type="SAM" id="MobiDB-lite"/>
    </source>
</evidence>
<gene>
    <name evidence="2" type="ORF">LR48_Vigan03g167400</name>
</gene>
<dbReference type="EMBL" id="CM003373">
    <property type="protein sequence ID" value="KOM38292.1"/>
    <property type="molecule type" value="Genomic_DNA"/>
</dbReference>